<comment type="caution">
    <text evidence="5">The sequence shown here is derived from an EMBL/GenBank/DDBJ whole genome shotgun (WGS) entry which is preliminary data.</text>
</comment>
<dbReference type="GO" id="GO:0005509">
    <property type="term" value="F:calcium ion binding"/>
    <property type="evidence" value="ECO:0007669"/>
    <property type="project" value="TreeGrafter"/>
</dbReference>
<evidence type="ECO:0000256" key="3">
    <source>
        <dbReference type="PIRSR" id="PIRSR605511-2"/>
    </source>
</evidence>
<organism evidence="5 6">
    <name type="scientific">Halalkalibacter wakoensis JCM 9140</name>
    <dbReference type="NCBI Taxonomy" id="1236970"/>
    <lineage>
        <taxon>Bacteria</taxon>
        <taxon>Bacillati</taxon>
        <taxon>Bacillota</taxon>
        <taxon>Bacilli</taxon>
        <taxon>Bacillales</taxon>
        <taxon>Bacillaceae</taxon>
        <taxon>Halalkalibacter</taxon>
    </lineage>
</organism>
<protein>
    <submittedName>
        <fullName evidence="5">Gluconolactonase</fullName>
    </submittedName>
</protein>
<feature type="binding site" evidence="3">
    <location>
        <position position="102"/>
    </location>
    <ligand>
        <name>substrate</name>
    </ligand>
</feature>
<dbReference type="InterPro" id="IPR013658">
    <property type="entry name" value="SGL"/>
</dbReference>
<dbReference type="OrthoDB" id="2633250at2"/>
<accession>W4Q3S1</accession>
<dbReference type="Proteomes" id="UP000018890">
    <property type="component" value="Unassembled WGS sequence"/>
</dbReference>
<proteinExistence type="inferred from homology"/>
<dbReference type="InterPro" id="IPR005511">
    <property type="entry name" value="SMP-30"/>
</dbReference>
<feature type="binding site" evidence="3">
    <location>
        <position position="148"/>
    </location>
    <ligand>
        <name>a divalent metal cation</name>
        <dbReference type="ChEBI" id="CHEBI:60240"/>
    </ligand>
</feature>
<gene>
    <name evidence="5" type="ORF">JCM9140_2711</name>
</gene>
<evidence type="ECO:0000256" key="1">
    <source>
        <dbReference type="ARBA" id="ARBA00008853"/>
    </source>
</evidence>
<dbReference type="GO" id="GO:0019853">
    <property type="term" value="P:L-ascorbic acid biosynthetic process"/>
    <property type="evidence" value="ECO:0007669"/>
    <property type="project" value="TreeGrafter"/>
</dbReference>
<reference evidence="5" key="1">
    <citation type="journal article" date="2014" name="Genome Announc.">
        <title>Draft Genome Sequences of Three Alkaliphilic Bacillus Strains, Bacillus wakoensis JCM 9140T, Bacillus akibai JCM 9157T, and Bacillus hemicellulosilyticus JCM 9152T.</title>
        <authorList>
            <person name="Yuki M."/>
            <person name="Oshima K."/>
            <person name="Suda W."/>
            <person name="Oshida Y."/>
            <person name="Kitamura K."/>
            <person name="Iida T."/>
            <person name="Hattori M."/>
            <person name="Ohkuma M."/>
        </authorList>
    </citation>
    <scope>NUCLEOTIDE SEQUENCE [LARGE SCALE GENOMIC DNA]</scope>
    <source>
        <strain evidence="5">JCM 9140</strain>
    </source>
</reference>
<evidence type="ECO:0000259" key="4">
    <source>
        <dbReference type="Pfam" id="PF08450"/>
    </source>
</evidence>
<feature type="binding site" evidence="3">
    <location>
        <position position="17"/>
    </location>
    <ligand>
        <name>a divalent metal cation</name>
        <dbReference type="ChEBI" id="CHEBI:60240"/>
    </ligand>
</feature>
<dbReference type="Pfam" id="PF08450">
    <property type="entry name" value="SGL"/>
    <property type="match status" value="1"/>
</dbReference>
<feature type="domain" description="SMP-30/Gluconolactonase/LRE-like region" evidence="4">
    <location>
        <begin position="15"/>
        <end position="258"/>
    </location>
</feature>
<evidence type="ECO:0000256" key="2">
    <source>
        <dbReference type="PIRSR" id="PIRSR605511-1"/>
    </source>
</evidence>
<dbReference type="SUPFAM" id="SSF63829">
    <property type="entry name" value="Calcium-dependent phosphotriesterase"/>
    <property type="match status" value="1"/>
</dbReference>
<dbReference type="PANTHER" id="PTHR10907">
    <property type="entry name" value="REGUCALCIN"/>
    <property type="match status" value="1"/>
</dbReference>
<comment type="cofactor">
    <cofactor evidence="3">
        <name>Zn(2+)</name>
        <dbReference type="ChEBI" id="CHEBI:29105"/>
    </cofactor>
    <text evidence="3">Binds 1 divalent metal cation per subunit.</text>
</comment>
<keyword evidence="6" id="KW-1185">Reference proteome</keyword>
<feature type="binding site" evidence="3">
    <location>
        <position position="100"/>
    </location>
    <ligand>
        <name>substrate</name>
    </ligand>
</feature>
<dbReference type="EMBL" id="BAUT01000028">
    <property type="protein sequence ID" value="GAE26627.1"/>
    <property type="molecule type" value="Genomic_DNA"/>
</dbReference>
<evidence type="ECO:0000313" key="5">
    <source>
        <dbReference type="EMBL" id="GAE26627.1"/>
    </source>
</evidence>
<dbReference type="Gene3D" id="2.120.10.30">
    <property type="entry name" value="TolB, C-terminal domain"/>
    <property type="match status" value="1"/>
</dbReference>
<sequence>MSFKVEVAYDAKATLGEGPHWDEANQRLFWVDILEKQLHIYQPHDNQMTTRVFDQYIGACVLTESGNLLLAMKNGIYHYSLLTEEKTKLADPEHTLPNNRFNDGKCDPAGRFWAGTMSLNEEKEQGSLYRLDSTGNIKKMLSPVTISNGLAWSPDQTYMYYIDTPTREVKVFRFDSTTGDITSTNQVIKIPPEMGYPDGMTIDEEGMLWIAHWGGSRITRWNPQTAKQLDEIPIPAKNVTSCTFGGKHLDELYITTARVGMNEIELEEYPLSGSLFKCKLPVKGIAPYLFHS</sequence>
<dbReference type="GO" id="GO:0004341">
    <property type="term" value="F:gluconolactonase activity"/>
    <property type="evidence" value="ECO:0007669"/>
    <property type="project" value="TreeGrafter"/>
</dbReference>
<dbReference type="PANTHER" id="PTHR10907:SF47">
    <property type="entry name" value="REGUCALCIN"/>
    <property type="match status" value="1"/>
</dbReference>
<dbReference type="PRINTS" id="PR01790">
    <property type="entry name" value="SMP30FAMILY"/>
</dbReference>
<dbReference type="RefSeq" id="WP_034746589.1">
    <property type="nucleotide sequence ID" value="NZ_BAUT01000028.1"/>
</dbReference>
<dbReference type="FunFam" id="2.120.10.30:FF:000126">
    <property type="entry name" value="Senescence marker protein-30"/>
    <property type="match status" value="1"/>
</dbReference>
<feature type="active site" description="Proton donor/acceptor" evidence="2">
    <location>
        <position position="198"/>
    </location>
</feature>
<dbReference type="STRING" id="1236970.JCM9140_2711"/>
<dbReference type="AlphaFoldDB" id="W4Q3S1"/>
<keyword evidence="3" id="KW-0479">Metal-binding</keyword>
<name>W4Q3S1_9BACI</name>
<feature type="binding site" evidence="3">
    <location>
        <position position="198"/>
    </location>
    <ligand>
        <name>a divalent metal cation</name>
        <dbReference type="ChEBI" id="CHEBI:60240"/>
    </ligand>
</feature>
<keyword evidence="3" id="KW-0862">Zinc</keyword>
<dbReference type="InterPro" id="IPR011042">
    <property type="entry name" value="6-blade_b-propeller_TolB-like"/>
</dbReference>
<evidence type="ECO:0000313" key="6">
    <source>
        <dbReference type="Proteomes" id="UP000018890"/>
    </source>
</evidence>
<comment type="similarity">
    <text evidence="1">Belongs to the SMP-30/CGR1 family.</text>
</comment>